<protein>
    <submittedName>
        <fullName evidence="2">Uncharacterized protein</fullName>
    </submittedName>
</protein>
<feature type="region of interest" description="Disordered" evidence="1">
    <location>
        <begin position="30"/>
        <end position="50"/>
    </location>
</feature>
<evidence type="ECO:0000313" key="3">
    <source>
        <dbReference type="Proteomes" id="UP000614350"/>
    </source>
</evidence>
<proteinExistence type="predicted"/>
<name>A0A834K6F4_VESVU</name>
<keyword evidence="3" id="KW-1185">Reference proteome</keyword>
<gene>
    <name evidence="2" type="ORF">HZH66_005964</name>
</gene>
<accession>A0A834K6F4</accession>
<dbReference type="EMBL" id="JACSEA010000005">
    <property type="protein sequence ID" value="KAF7400780.1"/>
    <property type="molecule type" value="Genomic_DNA"/>
</dbReference>
<comment type="caution">
    <text evidence="2">The sequence shown here is derived from an EMBL/GenBank/DDBJ whole genome shotgun (WGS) entry which is preliminary data.</text>
</comment>
<dbReference type="Proteomes" id="UP000614350">
    <property type="component" value="Unassembled WGS sequence"/>
</dbReference>
<sequence>MSTHDQTRGRFMVHQESLFQFKGVYVNERRRLEPPRLSSPTSFSRSLKSPPLEAFDSRVESFFSTFQPAALHQRSTCTANTEHRDNTPLDAAIAPYARVTRHGPTNTVSVPNVTELLLQAL</sequence>
<evidence type="ECO:0000313" key="2">
    <source>
        <dbReference type="EMBL" id="KAF7400780.1"/>
    </source>
</evidence>
<reference evidence="2" key="1">
    <citation type="journal article" date="2020" name="G3 (Bethesda)">
        <title>High-Quality Assemblies for Three Invasive Social Wasps from the &lt;i&gt;Vespula&lt;/i&gt; Genus.</title>
        <authorList>
            <person name="Harrop T.W.R."/>
            <person name="Guhlin J."/>
            <person name="McLaughlin G.M."/>
            <person name="Permina E."/>
            <person name="Stockwell P."/>
            <person name="Gilligan J."/>
            <person name="Le Lec M.F."/>
            <person name="Gruber M.A.M."/>
            <person name="Quinn O."/>
            <person name="Lovegrove M."/>
            <person name="Duncan E.J."/>
            <person name="Remnant E.J."/>
            <person name="Van Eeckhoven J."/>
            <person name="Graham B."/>
            <person name="Knapp R.A."/>
            <person name="Langford K.W."/>
            <person name="Kronenberg Z."/>
            <person name="Press M.O."/>
            <person name="Eacker S.M."/>
            <person name="Wilson-Rankin E.E."/>
            <person name="Purcell J."/>
            <person name="Lester P.J."/>
            <person name="Dearden P.K."/>
        </authorList>
    </citation>
    <scope>NUCLEOTIDE SEQUENCE</scope>
    <source>
        <strain evidence="2">Marl-1</strain>
    </source>
</reference>
<organism evidence="2 3">
    <name type="scientific">Vespula vulgaris</name>
    <name type="common">Yellow jacket</name>
    <name type="synonym">Wasp</name>
    <dbReference type="NCBI Taxonomy" id="7454"/>
    <lineage>
        <taxon>Eukaryota</taxon>
        <taxon>Metazoa</taxon>
        <taxon>Ecdysozoa</taxon>
        <taxon>Arthropoda</taxon>
        <taxon>Hexapoda</taxon>
        <taxon>Insecta</taxon>
        <taxon>Pterygota</taxon>
        <taxon>Neoptera</taxon>
        <taxon>Endopterygota</taxon>
        <taxon>Hymenoptera</taxon>
        <taxon>Apocrita</taxon>
        <taxon>Aculeata</taxon>
        <taxon>Vespoidea</taxon>
        <taxon>Vespidae</taxon>
        <taxon>Vespinae</taxon>
        <taxon>Vespula</taxon>
    </lineage>
</organism>
<evidence type="ECO:0000256" key="1">
    <source>
        <dbReference type="SAM" id="MobiDB-lite"/>
    </source>
</evidence>
<dbReference type="AlphaFoldDB" id="A0A834K6F4"/>